<dbReference type="RefSeq" id="XP_007707757.1">
    <property type="nucleotide sequence ID" value="XM_007709567.1"/>
</dbReference>
<accession>W6Z2T6</accession>
<evidence type="ECO:0000313" key="1">
    <source>
        <dbReference type="EMBL" id="EUC37996.1"/>
    </source>
</evidence>
<keyword evidence="2" id="KW-1185">Reference proteome</keyword>
<dbReference type="HOGENOM" id="CLU_3124749_0_0_1"/>
<evidence type="ECO:0000313" key="2">
    <source>
        <dbReference type="Proteomes" id="UP000053841"/>
    </source>
</evidence>
<dbReference type="EMBL" id="KI964546">
    <property type="protein sequence ID" value="EUC37996.1"/>
    <property type="molecule type" value="Genomic_DNA"/>
</dbReference>
<organism evidence="1 2">
    <name type="scientific">Cochliobolus carbonum (strain 26-R-13)</name>
    <name type="common">Maize leaf spot fungus</name>
    <name type="synonym">Bipolaris zeicola</name>
    <dbReference type="NCBI Taxonomy" id="930089"/>
    <lineage>
        <taxon>Eukaryota</taxon>
        <taxon>Fungi</taxon>
        <taxon>Dikarya</taxon>
        <taxon>Ascomycota</taxon>
        <taxon>Pezizomycotina</taxon>
        <taxon>Dothideomycetes</taxon>
        <taxon>Pleosporomycetidae</taxon>
        <taxon>Pleosporales</taxon>
        <taxon>Pleosporineae</taxon>
        <taxon>Pleosporaceae</taxon>
        <taxon>Bipolaris</taxon>
    </lineage>
</organism>
<dbReference type="Proteomes" id="UP000053841">
    <property type="component" value="Unassembled WGS sequence"/>
</dbReference>
<gene>
    <name evidence="1" type="ORF">COCCADRAFT_84285</name>
</gene>
<protein>
    <submittedName>
        <fullName evidence="1">Uncharacterized protein</fullName>
    </submittedName>
</protein>
<reference evidence="1 2" key="1">
    <citation type="journal article" date="2013" name="PLoS Genet.">
        <title>Comparative genome structure, secondary metabolite, and effector coding capacity across Cochliobolus pathogens.</title>
        <authorList>
            <person name="Condon B.J."/>
            <person name="Leng Y."/>
            <person name="Wu D."/>
            <person name="Bushley K.E."/>
            <person name="Ohm R.A."/>
            <person name="Otillar R."/>
            <person name="Martin J."/>
            <person name="Schackwitz W."/>
            <person name="Grimwood J."/>
            <person name="MohdZainudin N."/>
            <person name="Xue C."/>
            <person name="Wang R."/>
            <person name="Manning V.A."/>
            <person name="Dhillon B."/>
            <person name="Tu Z.J."/>
            <person name="Steffenson B.J."/>
            <person name="Salamov A."/>
            <person name="Sun H."/>
            <person name="Lowry S."/>
            <person name="LaButti K."/>
            <person name="Han J."/>
            <person name="Copeland A."/>
            <person name="Lindquist E."/>
            <person name="Barry K."/>
            <person name="Schmutz J."/>
            <person name="Baker S.E."/>
            <person name="Ciuffetti L.M."/>
            <person name="Grigoriev I.V."/>
            <person name="Zhong S."/>
            <person name="Turgeon B.G."/>
        </authorList>
    </citation>
    <scope>NUCLEOTIDE SEQUENCE [LARGE SCALE GENOMIC DNA]</scope>
    <source>
        <strain evidence="1 2">26-R-13</strain>
    </source>
</reference>
<dbReference type="GeneID" id="19151734"/>
<sequence>MKEGKRVWRKTTKAKAIREPIVEFISYLNFLFVLQTPRPYSYLPRWQSIS</sequence>
<dbReference type="KEGG" id="bze:COCCADRAFT_84285"/>
<name>W6Z2T6_COCC2</name>
<dbReference type="AlphaFoldDB" id="W6Z2T6"/>
<proteinExistence type="predicted"/>